<feature type="region of interest" description="Disordered" evidence="2">
    <location>
        <begin position="1"/>
        <end position="21"/>
    </location>
</feature>
<protein>
    <submittedName>
        <fullName evidence="4">Uncharacterized protein</fullName>
    </submittedName>
</protein>
<organism evidence="3 4">
    <name type="scientific">Parascaris equorum</name>
    <name type="common">Equine roundworm</name>
    <dbReference type="NCBI Taxonomy" id="6256"/>
    <lineage>
        <taxon>Eukaryota</taxon>
        <taxon>Metazoa</taxon>
        <taxon>Ecdysozoa</taxon>
        <taxon>Nematoda</taxon>
        <taxon>Chromadorea</taxon>
        <taxon>Rhabditida</taxon>
        <taxon>Spirurina</taxon>
        <taxon>Ascaridomorpha</taxon>
        <taxon>Ascaridoidea</taxon>
        <taxon>Ascarididae</taxon>
        <taxon>Parascaris</taxon>
    </lineage>
</organism>
<dbReference type="WBParaSite" id="PEQ_0001381801-mRNA-1">
    <property type="protein sequence ID" value="PEQ_0001381801-mRNA-1"/>
    <property type="gene ID" value="PEQ_0001381801"/>
</dbReference>
<evidence type="ECO:0000313" key="4">
    <source>
        <dbReference type="WBParaSite" id="PEQ_0001381801-mRNA-1"/>
    </source>
</evidence>
<proteinExistence type="predicted"/>
<keyword evidence="3" id="KW-1185">Reference proteome</keyword>
<reference evidence="4" key="1">
    <citation type="submission" date="2022-11" db="UniProtKB">
        <authorList>
            <consortium name="WormBaseParasite"/>
        </authorList>
    </citation>
    <scope>IDENTIFICATION</scope>
</reference>
<feature type="compositionally biased region" description="Basic and acidic residues" evidence="2">
    <location>
        <begin position="7"/>
        <end position="21"/>
    </location>
</feature>
<dbReference type="AlphaFoldDB" id="A0A914S5C0"/>
<evidence type="ECO:0000256" key="1">
    <source>
        <dbReference type="SAM" id="Coils"/>
    </source>
</evidence>
<accession>A0A914S5C0</accession>
<dbReference type="Proteomes" id="UP000887564">
    <property type="component" value="Unplaced"/>
</dbReference>
<evidence type="ECO:0000256" key="2">
    <source>
        <dbReference type="SAM" id="MobiDB-lite"/>
    </source>
</evidence>
<name>A0A914S5C0_PAREQ</name>
<feature type="coiled-coil region" evidence="1">
    <location>
        <begin position="22"/>
        <end position="56"/>
    </location>
</feature>
<evidence type="ECO:0000313" key="3">
    <source>
        <dbReference type="Proteomes" id="UP000887564"/>
    </source>
</evidence>
<sequence>MKRKRKAQDMGEKKHDDEDLEKLIDEEKMAREKQQLEALSAELKTMQKEYVKALRKPKEKKEDNDSKRVWHFPASLSADFY</sequence>
<keyword evidence="1" id="KW-0175">Coiled coil</keyword>